<gene>
    <name evidence="9" type="primary">CSON009054</name>
</gene>
<dbReference type="PANTHER" id="PTHR16023">
    <property type="entry name" value="TAX1 BINDING PROTEIN-RELATED"/>
    <property type="match status" value="1"/>
</dbReference>
<dbReference type="AlphaFoldDB" id="A0A336M062"/>
<evidence type="ECO:0000313" key="9">
    <source>
        <dbReference type="EMBL" id="SSX23450.1"/>
    </source>
</evidence>
<dbReference type="InterPro" id="IPR026825">
    <property type="entry name" value="Vac14"/>
</dbReference>
<dbReference type="Pfam" id="PF12755">
    <property type="entry name" value="Vac14_Fab1_bd"/>
    <property type="match status" value="1"/>
</dbReference>
<evidence type="ECO:0000259" key="8">
    <source>
        <dbReference type="Pfam" id="PF11916"/>
    </source>
</evidence>
<keyword evidence="4" id="KW-0677">Repeat</keyword>
<evidence type="ECO:0000256" key="5">
    <source>
        <dbReference type="ARBA" id="ARBA00023136"/>
    </source>
</evidence>
<evidence type="ECO:0000256" key="3">
    <source>
        <dbReference type="ARBA" id="ARBA00013840"/>
    </source>
</evidence>
<evidence type="ECO:0000256" key="2">
    <source>
        <dbReference type="ARBA" id="ARBA00010225"/>
    </source>
</evidence>
<feature type="domain" description="Vacuolar protein 14 C-terminal Fig4-binding" evidence="8">
    <location>
        <begin position="450"/>
        <end position="632"/>
    </location>
</feature>
<dbReference type="Pfam" id="PF11916">
    <property type="entry name" value="Vac14_Fig4_bd"/>
    <property type="match status" value="1"/>
</dbReference>
<evidence type="ECO:0000256" key="1">
    <source>
        <dbReference type="ARBA" id="ARBA00004308"/>
    </source>
</evidence>
<dbReference type="GO" id="GO:0010008">
    <property type="term" value="C:endosome membrane"/>
    <property type="evidence" value="ECO:0007669"/>
    <property type="project" value="TreeGrafter"/>
</dbReference>
<evidence type="ECO:0000256" key="7">
    <source>
        <dbReference type="ARBA" id="ARBA00047092"/>
    </source>
</evidence>
<reference evidence="9" key="1">
    <citation type="submission" date="2018-07" db="EMBL/GenBank/DDBJ databases">
        <authorList>
            <person name="Quirk P.G."/>
            <person name="Krulwich T.A."/>
        </authorList>
    </citation>
    <scope>NUCLEOTIDE SEQUENCE</scope>
</reference>
<evidence type="ECO:0000256" key="4">
    <source>
        <dbReference type="ARBA" id="ARBA00022737"/>
    </source>
</evidence>
<accession>A0A336M062</accession>
<dbReference type="GO" id="GO:0070772">
    <property type="term" value="C:PAS complex"/>
    <property type="evidence" value="ECO:0007669"/>
    <property type="project" value="InterPro"/>
</dbReference>
<dbReference type="InterPro" id="IPR021841">
    <property type="entry name" value="VAC14_Fig4p-bd"/>
</dbReference>
<dbReference type="SUPFAM" id="SSF48371">
    <property type="entry name" value="ARM repeat"/>
    <property type="match status" value="1"/>
</dbReference>
<protein>
    <recommendedName>
        <fullName evidence="3">Protein VAC14 homolog</fullName>
    </recommendedName>
</protein>
<dbReference type="GO" id="GO:0006661">
    <property type="term" value="P:phosphatidylinositol biosynthetic process"/>
    <property type="evidence" value="ECO:0007669"/>
    <property type="project" value="InterPro"/>
</dbReference>
<dbReference type="OMA" id="QCYQHVS"/>
<comment type="similarity">
    <text evidence="2">Belongs to the VAC14 family.</text>
</comment>
<comment type="subcellular location">
    <subcellularLocation>
        <location evidence="1">Endomembrane system</location>
    </subcellularLocation>
</comment>
<organism evidence="9">
    <name type="scientific">Culicoides sonorensis</name>
    <name type="common">Biting midge</name>
    <dbReference type="NCBI Taxonomy" id="179676"/>
    <lineage>
        <taxon>Eukaryota</taxon>
        <taxon>Metazoa</taxon>
        <taxon>Ecdysozoa</taxon>
        <taxon>Arthropoda</taxon>
        <taxon>Hexapoda</taxon>
        <taxon>Insecta</taxon>
        <taxon>Pterygota</taxon>
        <taxon>Neoptera</taxon>
        <taxon>Endopterygota</taxon>
        <taxon>Diptera</taxon>
        <taxon>Nematocera</taxon>
        <taxon>Chironomoidea</taxon>
        <taxon>Ceratopogonidae</taxon>
        <taxon>Ceratopogoninae</taxon>
        <taxon>Culicoides</taxon>
        <taxon>Monoculicoides</taxon>
    </lineage>
</organism>
<evidence type="ECO:0000256" key="6">
    <source>
        <dbReference type="ARBA" id="ARBA00045654"/>
    </source>
</evidence>
<dbReference type="PANTHER" id="PTHR16023:SF0">
    <property type="entry name" value="PROTEIN VAC14 HOMOLOG"/>
    <property type="match status" value="1"/>
</dbReference>
<dbReference type="VEuPathDB" id="VectorBase:CSON009054"/>
<name>A0A336M062_CULSO</name>
<proteinExistence type="inferred from homology"/>
<dbReference type="EMBL" id="UFQT01000350">
    <property type="protein sequence ID" value="SSX23450.1"/>
    <property type="molecule type" value="Genomic_DNA"/>
</dbReference>
<dbReference type="Gene3D" id="1.25.10.10">
    <property type="entry name" value="Leucine-rich Repeat Variant"/>
    <property type="match status" value="2"/>
</dbReference>
<keyword evidence="5" id="KW-0472">Membrane</keyword>
<comment type="subunit">
    <text evidence="7">Forms pentamers. Component of the PI(3,5)P2 regulatory complex/PAS complex, at least composed of PIKFYVE, FIG4 and VAC14. VAC14 nucleates the assembly of the complex and serves as a scaffold by pentamerizing into a star-shaped structure, which can bind a single copy each of PIKFYVE and FIG4 and coordinates their activities. Interacts with NOS1.</text>
</comment>
<sequence>MQSVYEPLSDSCAKALGDKTYEKRKLASSEIEKMVLDFNASKNFNQIKTLLNVIKTEFCSNRDPNKKKGGLIAMASIAIGLGKDTDKYLNEIIFPVLNCCMDGDSKVRYSATESLYNVVKIARTSVLKVFPEIFSSLAKLSSDPDVTVKNGSELLDRLLKDVVTESYQKFDLNTFLPLIRERIYTKNHFARQFIISWISVLNAVPEINMVVHLPEILDGLFQMLDDTASEIQRMNETLLMQFLKNVRNDPNSANIPEMTNILIAHAQSTHELIQFTAITWLREFVTLSGPKMLKFSSGIFQAILPCLAYEDDARKHIRDSAIAVNSALLELVTRKDEKEENLRNLNLNEVMNVLAQYLVNSSVNTKVAVLRWIHHLFTEIHDEMSEHANNLSPALLDVLSSDSSDDVVLESLIVLAEIVNSTKSKGEEIHQAQYRNFLVNLLNCFKKEKNLLAKRGNLIIRQLCVLLNAQQIYQTFSEILQQETTNLYFISTMVRTLNSILLTSPELYELRTSLKDTKNDENSSQLFICLYKSWANCPVSTLALCILGHAYFHVSQLVGVFSEIEITVDLLEEIDKLVQLLESPIFATLRLTLVSHENQADAQYLAQALYGILMLLPQTEAFHLLKNRLQCVPNYWGQMDSKKSESKSSHKYIDFDELLLHFKRVQDLHRTHKQEQRKFNIQLWERSK</sequence>
<comment type="function">
    <text evidence="6">Scaffold protein component of the PI(3,5)P2 regulatory complex which regulates both the synthesis and turnover of phosphatidylinositol 3,5-bisphosphate (PtdIns(3,5)P2). Pentamerizes into a star-shaped structure and nucleates the assembly of the complex. The pentamer binds a single copy each of PIKFYVE and FIG4 and coordinates both PIKfyve kinase activity and FIG4 phosphatase activity, being required to maintain normal levels of phosphatidylinositol 3-phosphate (PtdIns(3)P) and phosphatidylinositol 5-phosphate (PtdIns(5)P). Plays a role in the biogenesis of endosome carrier vesicles (ECV) / multivesicular bodies (MVB) transport intermediates from early endosomes.</text>
</comment>
<dbReference type="InterPro" id="IPR016024">
    <property type="entry name" value="ARM-type_fold"/>
</dbReference>
<dbReference type="InterPro" id="IPR011989">
    <property type="entry name" value="ARM-like"/>
</dbReference>